<reference evidence="10" key="1">
    <citation type="submission" date="2017-04" db="EMBL/GenBank/DDBJ databases">
        <title>Function of individual gut microbiota members based on whole genome sequencing of pure cultures obtained from chicken caecum.</title>
        <authorList>
            <person name="Medvecky M."/>
            <person name="Cejkova D."/>
            <person name="Polansky O."/>
            <person name="Karasova D."/>
            <person name="Kubasova T."/>
            <person name="Cizek A."/>
            <person name="Rychlik I."/>
        </authorList>
    </citation>
    <scope>NUCLEOTIDE SEQUENCE [LARGE SCALE GENOMIC DNA]</scope>
    <source>
        <strain evidence="10">An109</strain>
    </source>
</reference>
<reference evidence="6" key="2">
    <citation type="journal article" date="2018" name="BMC Genomics">
        <title>Whole genome sequencing and function prediction of 133 gut anaerobes isolated from chicken caecum in pure cultures.</title>
        <authorList>
            <person name="Medvecky M."/>
            <person name="Cejkova D."/>
            <person name="Polansky O."/>
            <person name="Karasova D."/>
            <person name="Kubasova T."/>
            <person name="Cizek A."/>
            <person name="Rychlik I."/>
        </authorList>
    </citation>
    <scope>NUCLEOTIDE SEQUENCE</scope>
    <source>
        <strain evidence="6">An109</strain>
    </source>
</reference>
<evidence type="ECO:0000313" key="9">
    <source>
        <dbReference type="EMBL" id="RHL35704.1"/>
    </source>
</evidence>
<evidence type="ECO:0000313" key="10">
    <source>
        <dbReference type="Proteomes" id="UP000196036"/>
    </source>
</evidence>
<evidence type="ECO:0000313" key="13">
    <source>
        <dbReference type="Proteomes" id="UP000284495"/>
    </source>
</evidence>
<accession>A0A1Y4VV64</accession>
<evidence type="ECO:0000313" key="15">
    <source>
        <dbReference type="Proteomes" id="UP000474077"/>
    </source>
</evidence>
<gene>
    <name evidence="6" type="ORF">B5E52_04450</name>
    <name evidence="9" type="ORF">DW027_15780</name>
    <name evidence="8" type="ORF">DWW25_08330</name>
    <name evidence="7" type="ORF">DXD03_17055</name>
    <name evidence="3" type="ORF">GA398_00630</name>
    <name evidence="2" type="ORF">GA560_22570</name>
    <name evidence="5" type="ORF">LD004_14940</name>
    <name evidence="4" type="ORF">LDZ35_17800</name>
</gene>
<evidence type="ECO:0000313" key="3">
    <source>
        <dbReference type="EMBL" id="KAB6150296.1"/>
    </source>
</evidence>
<dbReference type="EMBL" id="WDER01000094">
    <property type="protein sequence ID" value="KAB6078521.1"/>
    <property type="molecule type" value="Genomic_DNA"/>
</dbReference>
<dbReference type="Proteomes" id="UP000434604">
    <property type="component" value="Unassembled WGS sequence"/>
</dbReference>
<sequence>MKIAKIILLALTTCLSSCYEDYTHDYETTNVGFALQNPLRTVISDRDMPIYVGVSLGGKREVDMNDWAKFTLDASLLEGTPLTLLPEEYYILEDPEIFKVRKSNLPVADVEIKFTDAFYTDPLSLTTHYALPFKVTESSMNTIREGADYSIVAIKYVSSFSGVYYLQGEVSEVDDNGNTIEGTTVVYKEKDLINNNTLELSTLAKNKLLRPGVANLAKSNINRFQLTIDNNGESGSDYNVQIEGIEGGVTIIEGNGSYIAQSPTYTFNSGDKPCPEINLNYTYELAGKRYKVKEQLVLRRDPVNDLRVESWK</sequence>
<dbReference type="EMBL" id="QROO01000021">
    <property type="protein sequence ID" value="RHL35704.1"/>
    <property type="molecule type" value="Genomic_DNA"/>
</dbReference>
<evidence type="ECO:0000313" key="2">
    <source>
        <dbReference type="EMBL" id="KAB6078521.1"/>
    </source>
</evidence>
<organism evidence="6 10">
    <name type="scientific">Bacteroides xylanisolvens</name>
    <dbReference type="NCBI Taxonomy" id="371601"/>
    <lineage>
        <taxon>Bacteria</taxon>
        <taxon>Pseudomonadati</taxon>
        <taxon>Bacteroidota</taxon>
        <taxon>Bacteroidia</taxon>
        <taxon>Bacteroidales</taxon>
        <taxon>Bacteroidaceae</taxon>
        <taxon>Bacteroides</taxon>
    </lineage>
</organism>
<evidence type="ECO:0000259" key="1">
    <source>
        <dbReference type="Pfam" id="PF08522"/>
    </source>
</evidence>
<dbReference type="EMBL" id="QSQU01000027">
    <property type="protein sequence ID" value="RGK59505.1"/>
    <property type="molecule type" value="Genomic_DNA"/>
</dbReference>
<dbReference type="EMBL" id="NFLW01000005">
    <property type="protein sequence ID" value="OUQ73095.1"/>
    <property type="molecule type" value="Genomic_DNA"/>
</dbReference>
<evidence type="ECO:0000313" key="14">
    <source>
        <dbReference type="Proteomes" id="UP000434604"/>
    </source>
</evidence>
<name>A0A1Y4VV64_9BACE</name>
<dbReference type="Proteomes" id="UP000261210">
    <property type="component" value="Unassembled WGS sequence"/>
</dbReference>
<dbReference type="RefSeq" id="WP_049701660.1">
    <property type="nucleotide sequence ID" value="NZ_CP183042.1"/>
</dbReference>
<dbReference type="Pfam" id="PF08522">
    <property type="entry name" value="BT_3987-like_N"/>
    <property type="match status" value="1"/>
</dbReference>
<dbReference type="EMBL" id="JAIWYE010000026">
    <property type="protein sequence ID" value="MCA4704903.1"/>
    <property type="molecule type" value="Genomic_DNA"/>
</dbReference>
<dbReference type="EMBL" id="JAIWWW010000038">
    <property type="protein sequence ID" value="MCA4525057.1"/>
    <property type="molecule type" value="Genomic_DNA"/>
</dbReference>
<proteinExistence type="predicted"/>
<comment type="caution">
    <text evidence="6">The sequence shown here is derived from an EMBL/GenBank/DDBJ whole genome shotgun (WGS) entry which is preliminary data.</text>
</comment>
<evidence type="ECO:0000313" key="8">
    <source>
        <dbReference type="EMBL" id="RGV15542.1"/>
    </source>
</evidence>
<evidence type="ECO:0000313" key="7">
    <source>
        <dbReference type="EMBL" id="RGK59505.1"/>
    </source>
</evidence>
<evidence type="ECO:0000313" key="5">
    <source>
        <dbReference type="EMBL" id="MCA4704903.1"/>
    </source>
</evidence>
<dbReference type="Proteomes" id="UP000474077">
    <property type="component" value="Unassembled WGS sequence"/>
</dbReference>
<reference evidence="11 12" key="3">
    <citation type="submission" date="2018-08" db="EMBL/GenBank/DDBJ databases">
        <title>A genome reference for cultivated species of the human gut microbiota.</title>
        <authorList>
            <person name="Zou Y."/>
            <person name="Xue W."/>
            <person name="Luo G."/>
        </authorList>
    </citation>
    <scope>NUCLEOTIDE SEQUENCE [LARGE SCALE GENOMIC DNA]</scope>
    <source>
        <strain evidence="8 12">AF14-7</strain>
        <strain evidence="9 13">AF38-2</strain>
        <strain evidence="7 11">TF10-34</strain>
    </source>
</reference>
<dbReference type="EMBL" id="WDED01000001">
    <property type="protein sequence ID" value="KAB6150296.1"/>
    <property type="molecule type" value="Genomic_DNA"/>
</dbReference>
<dbReference type="InterPro" id="IPR013728">
    <property type="entry name" value="BT_3987-like_N"/>
</dbReference>
<dbReference type="AlphaFoldDB" id="A0A1Y4VV64"/>
<dbReference type="Gene3D" id="2.60.40.1740">
    <property type="entry name" value="hypothetical protein (bacova_03559)"/>
    <property type="match status" value="1"/>
</dbReference>
<reference evidence="4" key="5">
    <citation type="submission" date="2023-08" db="EMBL/GenBank/DDBJ databases">
        <title>Mucin Metabolism Genes Underlie the Key Renovations of Bacteroides xylanisolvens Genomes in Captive Great Apes.</title>
        <authorList>
            <person name="Nishida A.H."/>
        </authorList>
    </citation>
    <scope>NUCLEOTIDE SEQUENCE</scope>
    <source>
        <strain evidence="5">P13.H9</strain>
        <strain evidence="4">P19.10B</strain>
    </source>
</reference>
<dbReference type="EMBL" id="QRYV01000016">
    <property type="protein sequence ID" value="RGV15542.1"/>
    <property type="molecule type" value="Genomic_DNA"/>
</dbReference>
<evidence type="ECO:0000313" key="12">
    <source>
        <dbReference type="Proteomes" id="UP000283369"/>
    </source>
</evidence>
<evidence type="ECO:0000313" key="11">
    <source>
        <dbReference type="Proteomes" id="UP000261210"/>
    </source>
</evidence>
<dbReference type="Proteomes" id="UP000196036">
    <property type="component" value="Unassembled WGS sequence"/>
</dbReference>
<feature type="domain" description="BT-3987-like N-terminal" evidence="1">
    <location>
        <begin position="42"/>
        <end position="140"/>
    </location>
</feature>
<dbReference type="Gene3D" id="2.40.128.420">
    <property type="match status" value="1"/>
</dbReference>
<dbReference type="Proteomes" id="UP001198461">
    <property type="component" value="Unassembled WGS sequence"/>
</dbReference>
<dbReference type="Proteomes" id="UP000284495">
    <property type="component" value="Unassembled WGS sequence"/>
</dbReference>
<protein>
    <submittedName>
        <fullName evidence="2">DUF1735 domain-containing protein</fullName>
    </submittedName>
</protein>
<reference evidence="14 15" key="4">
    <citation type="journal article" date="2019" name="Nat. Med.">
        <title>A library of human gut bacterial isolates paired with longitudinal multiomics data enables mechanistic microbiome research.</title>
        <authorList>
            <person name="Poyet M."/>
            <person name="Groussin M."/>
            <person name="Gibbons S.M."/>
            <person name="Avila-Pacheco J."/>
            <person name="Jiang X."/>
            <person name="Kearney S.M."/>
            <person name="Perrotta A.R."/>
            <person name="Berdy B."/>
            <person name="Zhao S."/>
            <person name="Lieberman T.D."/>
            <person name="Swanson P.K."/>
            <person name="Smith M."/>
            <person name="Roesemann S."/>
            <person name="Alexander J.E."/>
            <person name="Rich S.A."/>
            <person name="Livny J."/>
            <person name="Vlamakis H."/>
            <person name="Clish C."/>
            <person name="Bullock K."/>
            <person name="Deik A."/>
            <person name="Scott J."/>
            <person name="Pierce K.A."/>
            <person name="Xavier R.J."/>
            <person name="Alm E.J."/>
        </authorList>
    </citation>
    <scope>NUCLEOTIDE SEQUENCE [LARGE SCALE GENOMIC DNA]</scope>
    <source>
        <strain evidence="3 14">BIOML-A58</strain>
        <strain evidence="2 15">BIOML-A73</strain>
    </source>
</reference>
<evidence type="ECO:0000313" key="4">
    <source>
        <dbReference type="EMBL" id="MCA4525057.1"/>
    </source>
</evidence>
<evidence type="ECO:0000313" key="6">
    <source>
        <dbReference type="EMBL" id="OUQ73095.1"/>
    </source>
</evidence>
<dbReference type="Proteomes" id="UP000283369">
    <property type="component" value="Unassembled WGS sequence"/>
</dbReference>
<dbReference type="Proteomes" id="UP001197958">
    <property type="component" value="Unassembled WGS sequence"/>
</dbReference>